<dbReference type="EMBL" id="HBUE01353798">
    <property type="protein sequence ID" value="CAG6604666.1"/>
    <property type="molecule type" value="Transcribed_RNA"/>
</dbReference>
<reference evidence="1" key="1">
    <citation type="submission" date="2021-05" db="EMBL/GenBank/DDBJ databases">
        <authorList>
            <person name="Alioto T."/>
            <person name="Alioto T."/>
            <person name="Gomez Garrido J."/>
        </authorList>
    </citation>
    <scope>NUCLEOTIDE SEQUENCE</scope>
</reference>
<dbReference type="AlphaFoldDB" id="A0A8D8N4X8"/>
<name>A0A8D8N4X8_CULPI</name>
<dbReference type="EMBL" id="HBUE01246656">
    <property type="protein sequence ID" value="CAG6552351.1"/>
    <property type="molecule type" value="Transcribed_RNA"/>
</dbReference>
<organism evidence="1">
    <name type="scientific">Culex pipiens</name>
    <name type="common">House mosquito</name>
    <dbReference type="NCBI Taxonomy" id="7175"/>
    <lineage>
        <taxon>Eukaryota</taxon>
        <taxon>Metazoa</taxon>
        <taxon>Ecdysozoa</taxon>
        <taxon>Arthropoda</taxon>
        <taxon>Hexapoda</taxon>
        <taxon>Insecta</taxon>
        <taxon>Pterygota</taxon>
        <taxon>Neoptera</taxon>
        <taxon>Endopterygota</taxon>
        <taxon>Diptera</taxon>
        <taxon>Nematocera</taxon>
        <taxon>Culicoidea</taxon>
        <taxon>Culicidae</taxon>
        <taxon>Culicinae</taxon>
        <taxon>Culicini</taxon>
        <taxon>Culex</taxon>
        <taxon>Culex</taxon>
    </lineage>
</organism>
<protein>
    <submittedName>
        <fullName evidence="1">(northern house mosquito) hypothetical protein</fullName>
    </submittedName>
</protein>
<accession>A0A8D8N4X8</accession>
<proteinExistence type="predicted"/>
<evidence type="ECO:0000313" key="1">
    <source>
        <dbReference type="EMBL" id="CAG6552351.1"/>
    </source>
</evidence>
<sequence>MQDFRSDLMPTAEFVQVHQADSNIWLKNAEFLESYWKQLNSKNETDDQTMSECVVGIYLKLDESTANRGDCVASADSGSQSATVEPCMNAFERVNVSRADRLLRQVSVHGRAESGGGSVRYCRTDHSELDAG</sequence>